<reference evidence="3 4" key="1">
    <citation type="journal article" date="2015" name="Nat. Commun.">
        <title>Lucilia cuprina genome unlocks parasitic fly biology to underpin future interventions.</title>
        <authorList>
            <person name="Anstead C.A."/>
            <person name="Korhonen P.K."/>
            <person name="Young N.D."/>
            <person name="Hall R.S."/>
            <person name="Jex A.R."/>
            <person name="Murali S.C."/>
            <person name="Hughes D.S."/>
            <person name="Lee S.F."/>
            <person name="Perry T."/>
            <person name="Stroehlein A.J."/>
            <person name="Ansell B.R."/>
            <person name="Breugelmans B."/>
            <person name="Hofmann A."/>
            <person name="Qu J."/>
            <person name="Dugan S."/>
            <person name="Lee S.L."/>
            <person name="Chao H."/>
            <person name="Dinh H."/>
            <person name="Han Y."/>
            <person name="Doddapaneni H.V."/>
            <person name="Worley K.C."/>
            <person name="Muzny D.M."/>
            <person name="Ioannidis P."/>
            <person name="Waterhouse R.M."/>
            <person name="Zdobnov E.M."/>
            <person name="James P.J."/>
            <person name="Bagnall N.H."/>
            <person name="Kotze A.C."/>
            <person name="Gibbs R.A."/>
            <person name="Richards S."/>
            <person name="Batterham P."/>
            <person name="Gasser R.B."/>
        </authorList>
    </citation>
    <scope>NUCLEOTIDE SEQUENCE [LARGE SCALE GENOMIC DNA]</scope>
    <source>
        <strain evidence="3 4">LS</strain>
        <tissue evidence="3">Full body</tissue>
    </source>
</reference>
<dbReference type="AlphaFoldDB" id="A0A0L0CB75"/>
<dbReference type="EMBL" id="JRES01000644">
    <property type="protein sequence ID" value="KNC29668.1"/>
    <property type="molecule type" value="Genomic_DNA"/>
</dbReference>
<proteinExistence type="predicted"/>
<accession>A0A0L0CB75</accession>
<comment type="caution">
    <text evidence="3">The sequence shown here is derived from an EMBL/GenBank/DDBJ whole genome shotgun (WGS) entry which is preliminary data.</text>
</comment>
<keyword evidence="2" id="KW-0812">Transmembrane</keyword>
<evidence type="ECO:0000313" key="3">
    <source>
        <dbReference type="EMBL" id="KNC29668.1"/>
    </source>
</evidence>
<evidence type="ECO:0000256" key="2">
    <source>
        <dbReference type="SAM" id="Phobius"/>
    </source>
</evidence>
<name>A0A0L0CB75_LUCCU</name>
<evidence type="ECO:0000313" key="4">
    <source>
        <dbReference type="Proteomes" id="UP000037069"/>
    </source>
</evidence>
<gene>
    <name evidence="3" type="ORF">FF38_08668</name>
</gene>
<keyword evidence="2" id="KW-0472">Membrane</keyword>
<feature type="region of interest" description="Disordered" evidence="1">
    <location>
        <begin position="1"/>
        <end position="24"/>
    </location>
</feature>
<keyword evidence="4" id="KW-1185">Reference proteome</keyword>
<feature type="transmembrane region" description="Helical" evidence="2">
    <location>
        <begin position="40"/>
        <end position="59"/>
    </location>
</feature>
<dbReference type="Proteomes" id="UP000037069">
    <property type="component" value="Unassembled WGS sequence"/>
</dbReference>
<keyword evidence="2" id="KW-1133">Transmembrane helix</keyword>
<organism evidence="3 4">
    <name type="scientific">Lucilia cuprina</name>
    <name type="common">Green bottle fly</name>
    <name type="synonym">Australian sheep blowfly</name>
    <dbReference type="NCBI Taxonomy" id="7375"/>
    <lineage>
        <taxon>Eukaryota</taxon>
        <taxon>Metazoa</taxon>
        <taxon>Ecdysozoa</taxon>
        <taxon>Arthropoda</taxon>
        <taxon>Hexapoda</taxon>
        <taxon>Insecta</taxon>
        <taxon>Pterygota</taxon>
        <taxon>Neoptera</taxon>
        <taxon>Endopterygota</taxon>
        <taxon>Diptera</taxon>
        <taxon>Brachycera</taxon>
        <taxon>Muscomorpha</taxon>
        <taxon>Oestroidea</taxon>
        <taxon>Calliphoridae</taxon>
        <taxon>Luciliinae</taxon>
        <taxon>Lucilia</taxon>
    </lineage>
</organism>
<protein>
    <submittedName>
        <fullName evidence="3">Uncharacterized protein</fullName>
    </submittedName>
</protein>
<evidence type="ECO:0000256" key="1">
    <source>
        <dbReference type="SAM" id="MobiDB-lite"/>
    </source>
</evidence>
<sequence>MVSTNRQSVGHETIWQPQGLSQRKNTSEDFRTLGYSPMQFIQVLLGPLYAFIISSKSYYPASRNIILQR</sequence>